<evidence type="ECO:0000313" key="2">
    <source>
        <dbReference type="EMBL" id="ROV89627.1"/>
    </source>
</evidence>
<feature type="region of interest" description="Disordered" evidence="1">
    <location>
        <begin position="179"/>
        <end position="237"/>
    </location>
</feature>
<feature type="compositionally biased region" description="Basic and acidic residues" evidence="1">
    <location>
        <begin position="320"/>
        <end position="331"/>
    </location>
</feature>
<evidence type="ECO:0000256" key="1">
    <source>
        <dbReference type="SAM" id="MobiDB-lite"/>
    </source>
</evidence>
<feature type="region of interest" description="Disordered" evidence="1">
    <location>
        <begin position="320"/>
        <end position="344"/>
    </location>
</feature>
<accession>A0A423VFD5</accession>
<reference evidence="2 3" key="1">
    <citation type="submission" date="2015-09" db="EMBL/GenBank/DDBJ databases">
        <title>Host preference determinants of Valsa canker pathogens revealed by comparative genomics.</title>
        <authorList>
            <person name="Yin Z."/>
            <person name="Huang L."/>
        </authorList>
    </citation>
    <scope>NUCLEOTIDE SEQUENCE [LARGE SCALE GENOMIC DNA]</scope>
    <source>
        <strain evidence="2 3">YSFL</strain>
    </source>
</reference>
<keyword evidence="3" id="KW-1185">Reference proteome</keyword>
<sequence length="407" mass="44841">MAAQFCNDRTRYSQSEYHVTSCHPARLQNATAPSKATPAAFNQAAVFTLAKPQASPVKPGAFPLYSVSPYCSAVDSRPNRFVAGSIQCSYCGIGGHSHDMCRKKKREVGCLKCGVKGHLDHQCGKTSEKQCGYCLKIGHSEAKCFWLRKDTSQCPYCSLYGHAEHQCHRKSRDLASKTHLANPAPSASDSLRRISGPSRSSELNIESAVGSEKTPPRRSSSMRDTTAGKEQESHRVPVTQAVKAAIQLKLKAEPGRFQVLQPASRSAPVKYVRSPIDGAKPSVLVEEKSNGNTPQQPTSVDGAVHPYDGAATLPMPESDIHEATSQREKSNLKPRGGLSRSATTRCREKVANSSPTIYTFQDAIHHRRVQKPATAANHEFLEFQRKLLKERREEAIRLRREQSRVHC</sequence>
<name>A0A423VFD5_CYTCH</name>
<comment type="caution">
    <text evidence="2">The sequence shown here is derived from an EMBL/GenBank/DDBJ whole genome shotgun (WGS) entry which is preliminary data.</text>
</comment>
<dbReference type="GO" id="GO:0003676">
    <property type="term" value="F:nucleic acid binding"/>
    <property type="evidence" value="ECO:0007669"/>
    <property type="project" value="InterPro"/>
</dbReference>
<gene>
    <name evidence="2" type="ORF">VSDG_08068</name>
</gene>
<evidence type="ECO:0008006" key="4">
    <source>
        <dbReference type="Google" id="ProtNLM"/>
    </source>
</evidence>
<dbReference type="GO" id="GO:0008270">
    <property type="term" value="F:zinc ion binding"/>
    <property type="evidence" value="ECO:0007669"/>
    <property type="project" value="InterPro"/>
</dbReference>
<dbReference type="Proteomes" id="UP000284375">
    <property type="component" value="Unassembled WGS sequence"/>
</dbReference>
<dbReference type="EMBL" id="LJZO01000056">
    <property type="protein sequence ID" value="ROV89627.1"/>
    <property type="molecule type" value="Genomic_DNA"/>
</dbReference>
<dbReference type="InterPro" id="IPR036875">
    <property type="entry name" value="Znf_CCHC_sf"/>
</dbReference>
<dbReference type="SUPFAM" id="SSF57756">
    <property type="entry name" value="Retrovirus zinc finger-like domains"/>
    <property type="match status" value="1"/>
</dbReference>
<dbReference type="OrthoDB" id="5241145at2759"/>
<dbReference type="AlphaFoldDB" id="A0A423VFD5"/>
<evidence type="ECO:0000313" key="3">
    <source>
        <dbReference type="Proteomes" id="UP000284375"/>
    </source>
</evidence>
<organism evidence="2 3">
    <name type="scientific">Cytospora chrysosperma</name>
    <name type="common">Cytospora canker fungus</name>
    <name type="synonym">Sphaeria chrysosperma</name>
    <dbReference type="NCBI Taxonomy" id="252740"/>
    <lineage>
        <taxon>Eukaryota</taxon>
        <taxon>Fungi</taxon>
        <taxon>Dikarya</taxon>
        <taxon>Ascomycota</taxon>
        <taxon>Pezizomycotina</taxon>
        <taxon>Sordariomycetes</taxon>
        <taxon>Sordariomycetidae</taxon>
        <taxon>Diaporthales</taxon>
        <taxon>Cytosporaceae</taxon>
        <taxon>Cytospora</taxon>
    </lineage>
</organism>
<protein>
    <recommendedName>
        <fullName evidence="4">CCHC-type domain-containing protein</fullName>
    </recommendedName>
</protein>
<proteinExistence type="predicted"/>
<feature type="compositionally biased region" description="Basic and acidic residues" evidence="1">
    <location>
        <begin position="226"/>
        <end position="235"/>
    </location>
</feature>